<dbReference type="GO" id="GO:0044550">
    <property type="term" value="P:secondary metabolite biosynthetic process"/>
    <property type="evidence" value="ECO:0007669"/>
    <property type="project" value="TreeGrafter"/>
</dbReference>
<comment type="domain">
    <text evidence="9">The last Arg residue of the ACP-binding site is essential for the weak association between ACP/AcpP and FabH.</text>
</comment>
<dbReference type="NCBIfam" id="NF006829">
    <property type="entry name" value="PRK09352.1"/>
    <property type="match status" value="1"/>
</dbReference>
<comment type="function">
    <text evidence="9">Catalyzes the condensation reaction of fatty acid synthesis by the addition to an acyl acceptor of two carbons from malonyl-ACP. Catalyzes the first condensation reaction which initiates fatty acid synthesis and may therefore play a role in governing the total rate of fatty acid production. Possesses both acetoacetyl-ACP synthase and acetyl transacylase activities. Its substrate specificity determines the biosynthesis of branched-chain and/or straight-chain of fatty acids.</text>
</comment>
<dbReference type="GO" id="GO:0004315">
    <property type="term" value="F:3-oxoacyl-[acyl-carrier-protein] synthase activity"/>
    <property type="evidence" value="ECO:0007669"/>
    <property type="project" value="InterPro"/>
</dbReference>
<dbReference type="UniPathway" id="UPA00094"/>
<dbReference type="InterPro" id="IPR013751">
    <property type="entry name" value="ACP_syn_III_N"/>
</dbReference>
<keyword evidence="3 9" id="KW-0444">Lipid biosynthesis</keyword>
<keyword evidence="5 9" id="KW-0276">Fatty acid metabolism</keyword>
<evidence type="ECO:0000256" key="1">
    <source>
        <dbReference type="ARBA" id="ARBA00008642"/>
    </source>
</evidence>
<evidence type="ECO:0000256" key="7">
    <source>
        <dbReference type="ARBA" id="ARBA00023160"/>
    </source>
</evidence>
<dbReference type="PANTHER" id="PTHR34069:SF2">
    <property type="entry name" value="BETA-KETOACYL-[ACYL-CARRIER-PROTEIN] SYNTHASE III"/>
    <property type="match status" value="1"/>
</dbReference>
<name>A0A1G6SW32_9NOCA</name>
<dbReference type="EMBL" id="FNAB01000003">
    <property type="protein sequence ID" value="SDD21082.1"/>
    <property type="molecule type" value="Genomic_DNA"/>
</dbReference>
<dbReference type="GO" id="GO:0033818">
    <property type="term" value="F:beta-ketoacyl-acyl-carrier-protein synthase III activity"/>
    <property type="evidence" value="ECO:0007669"/>
    <property type="project" value="UniProtKB-UniRule"/>
</dbReference>
<comment type="subcellular location">
    <subcellularLocation>
        <location evidence="9">Cytoplasm</location>
    </subcellularLocation>
</comment>
<keyword evidence="8 9" id="KW-0012">Acyltransferase</keyword>
<evidence type="ECO:0000256" key="2">
    <source>
        <dbReference type="ARBA" id="ARBA00022490"/>
    </source>
</evidence>
<organism evidence="12 13">
    <name type="scientific">Rhodococcus tukisamuensis</name>
    <dbReference type="NCBI Taxonomy" id="168276"/>
    <lineage>
        <taxon>Bacteria</taxon>
        <taxon>Bacillati</taxon>
        <taxon>Actinomycetota</taxon>
        <taxon>Actinomycetes</taxon>
        <taxon>Mycobacteriales</taxon>
        <taxon>Nocardiaceae</taxon>
        <taxon>Rhodococcus</taxon>
    </lineage>
</organism>
<dbReference type="EC" id="2.3.1.180" evidence="9"/>
<dbReference type="InterPro" id="IPR004655">
    <property type="entry name" value="FabH"/>
</dbReference>
<evidence type="ECO:0000256" key="4">
    <source>
        <dbReference type="ARBA" id="ARBA00022679"/>
    </source>
</evidence>
<gene>
    <name evidence="9" type="primary">fabH</name>
    <name evidence="12" type="ORF">SAMN05444580_103297</name>
</gene>
<keyword evidence="4 9" id="KW-0808">Transferase</keyword>
<dbReference type="SUPFAM" id="SSF53901">
    <property type="entry name" value="Thiolase-like"/>
    <property type="match status" value="1"/>
</dbReference>
<reference evidence="12 13" key="1">
    <citation type="submission" date="2016-10" db="EMBL/GenBank/DDBJ databases">
        <authorList>
            <person name="de Groot N.N."/>
        </authorList>
    </citation>
    <scope>NUCLEOTIDE SEQUENCE [LARGE SCALE GENOMIC DNA]</scope>
    <source>
        <strain evidence="12 13">JCM 11308</strain>
    </source>
</reference>
<evidence type="ECO:0000313" key="12">
    <source>
        <dbReference type="EMBL" id="SDD21082.1"/>
    </source>
</evidence>
<dbReference type="Gene3D" id="3.40.47.10">
    <property type="match status" value="2"/>
</dbReference>
<dbReference type="InterPro" id="IPR013747">
    <property type="entry name" value="ACP_syn_III_C"/>
</dbReference>
<dbReference type="HAMAP" id="MF_01815">
    <property type="entry name" value="FabH"/>
    <property type="match status" value="1"/>
</dbReference>
<feature type="active site" evidence="9">
    <location>
        <position position="284"/>
    </location>
</feature>
<dbReference type="AlphaFoldDB" id="A0A1G6SW32"/>
<dbReference type="STRING" id="168276.SAMN05444580_103297"/>
<comment type="similarity">
    <text evidence="1 9">Belongs to the thiolase-like superfamily. FabH family.</text>
</comment>
<feature type="region of interest" description="ACP-binding" evidence="9">
    <location>
        <begin position="285"/>
        <end position="289"/>
    </location>
</feature>
<dbReference type="PANTHER" id="PTHR34069">
    <property type="entry name" value="3-OXOACYL-[ACYL-CARRIER-PROTEIN] SYNTHASE 3"/>
    <property type="match status" value="1"/>
</dbReference>
<proteinExistence type="inferred from homology"/>
<keyword evidence="13" id="KW-1185">Reference proteome</keyword>
<feature type="domain" description="Beta-ketoacyl-[acyl-carrier-protein] synthase III C-terminal" evidence="10">
    <location>
        <begin position="268"/>
        <end position="357"/>
    </location>
</feature>
<dbReference type="NCBIfam" id="TIGR00747">
    <property type="entry name" value="fabH"/>
    <property type="match status" value="1"/>
</dbReference>
<evidence type="ECO:0000256" key="6">
    <source>
        <dbReference type="ARBA" id="ARBA00023098"/>
    </source>
</evidence>
<evidence type="ECO:0000313" key="13">
    <source>
        <dbReference type="Proteomes" id="UP000199417"/>
    </source>
</evidence>
<dbReference type="Proteomes" id="UP000199417">
    <property type="component" value="Unassembled WGS sequence"/>
</dbReference>
<evidence type="ECO:0000256" key="9">
    <source>
        <dbReference type="HAMAP-Rule" id="MF_01815"/>
    </source>
</evidence>
<feature type="active site" evidence="9">
    <location>
        <position position="140"/>
    </location>
</feature>
<dbReference type="InterPro" id="IPR016039">
    <property type="entry name" value="Thiolase-like"/>
</dbReference>
<sequence>MLDLNSMNRSVHVERIAVPARIATANPVTHAALLGLGVYRPRRVVPNAEIVDRIDSTDEWIQTRSGIKARRWADADESIVSMSVAAANDALAAAGLAAEQIDAVVLATSSQMVLGPSAGAIVATELGMHDTAAYDISAGCAGFCYALGNAASLVRAGQARHVLVIGVERLSDLLDPSDRTCAFIFADGAGAVVVGPSDTEGIGPVAWGSDGSQTTAIKQDKDFKQYFAEVEAVEAGGDAPERPYIRMNGQAVFRWAVTFLEKACRDALEKSGVTVDDLDAFVPHQANSRITDALIRTLGLPDDVAVARDIVETGNTSAASIPMAMEQLIRSGGAKPGDTALLLGFGAGLAYAGQVVQLPVIA</sequence>
<evidence type="ECO:0000256" key="3">
    <source>
        <dbReference type="ARBA" id="ARBA00022516"/>
    </source>
</evidence>
<keyword evidence="2 9" id="KW-0963">Cytoplasm</keyword>
<dbReference type="GO" id="GO:0006633">
    <property type="term" value="P:fatty acid biosynthetic process"/>
    <property type="evidence" value="ECO:0007669"/>
    <property type="project" value="UniProtKB-UniRule"/>
</dbReference>
<keyword evidence="6 9" id="KW-0443">Lipid metabolism</keyword>
<evidence type="ECO:0000259" key="11">
    <source>
        <dbReference type="Pfam" id="PF08545"/>
    </source>
</evidence>
<keyword evidence="7 9" id="KW-0275">Fatty acid biosynthesis</keyword>
<comment type="pathway">
    <text evidence="9">Lipid metabolism; fatty acid biosynthesis.</text>
</comment>
<accession>A0A1G6SW32</accession>
<comment type="catalytic activity">
    <reaction evidence="9">
        <text>malonyl-[ACP] + acetyl-CoA + H(+) = 3-oxobutanoyl-[ACP] + CO2 + CoA</text>
        <dbReference type="Rhea" id="RHEA:12080"/>
        <dbReference type="Rhea" id="RHEA-COMP:9623"/>
        <dbReference type="Rhea" id="RHEA-COMP:9625"/>
        <dbReference type="ChEBI" id="CHEBI:15378"/>
        <dbReference type="ChEBI" id="CHEBI:16526"/>
        <dbReference type="ChEBI" id="CHEBI:57287"/>
        <dbReference type="ChEBI" id="CHEBI:57288"/>
        <dbReference type="ChEBI" id="CHEBI:78449"/>
        <dbReference type="ChEBI" id="CHEBI:78450"/>
        <dbReference type="EC" id="2.3.1.180"/>
    </reaction>
</comment>
<dbReference type="CDD" id="cd00830">
    <property type="entry name" value="KAS_III"/>
    <property type="match status" value="1"/>
</dbReference>
<dbReference type="Pfam" id="PF08545">
    <property type="entry name" value="ACP_syn_III"/>
    <property type="match status" value="1"/>
</dbReference>
<protein>
    <recommendedName>
        <fullName evidence="9">Beta-ketoacyl-[acyl-carrier-protein] synthase III</fullName>
        <shortName evidence="9">Beta-ketoacyl-ACP synthase III</shortName>
        <shortName evidence="9">KAS III</shortName>
        <ecNumber evidence="9">2.3.1.180</ecNumber>
    </recommendedName>
    <alternativeName>
        <fullName evidence="9">3-oxoacyl-[acyl-carrier-protein] synthase 3</fullName>
    </alternativeName>
    <alternativeName>
        <fullName evidence="9">3-oxoacyl-[acyl-carrier-protein] synthase III</fullName>
    </alternativeName>
</protein>
<feature type="active site" evidence="9">
    <location>
        <position position="315"/>
    </location>
</feature>
<dbReference type="Pfam" id="PF08541">
    <property type="entry name" value="ACP_syn_III_C"/>
    <property type="match status" value="1"/>
</dbReference>
<keyword evidence="9" id="KW-0511">Multifunctional enzyme</keyword>
<dbReference type="GO" id="GO:0005737">
    <property type="term" value="C:cytoplasm"/>
    <property type="evidence" value="ECO:0007669"/>
    <property type="project" value="UniProtKB-SubCell"/>
</dbReference>
<feature type="domain" description="Beta-ketoacyl-[acyl-carrier-protein] synthase III N-terminal" evidence="11">
    <location>
        <begin position="134"/>
        <end position="211"/>
    </location>
</feature>
<comment type="subunit">
    <text evidence="9">Homodimer.</text>
</comment>
<evidence type="ECO:0000256" key="8">
    <source>
        <dbReference type="ARBA" id="ARBA00023315"/>
    </source>
</evidence>
<evidence type="ECO:0000256" key="5">
    <source>
        <dbReference type="ARBA" id="ARBA00022832"/>
    </source>
</evidence>
<evidence type="ECO:0000259" key="10">
    <source>
        <dbReference type="Pfam" id="PF08541"/>
    </source>
</evidence>